<comment type="caution">
    <text evidence="1">The sequence shown here is derived from an EMBL/GenBank/DDBJ whole genome shotgun (WGS) entry which is preliminary data.</text>
</comment>
<organism evidence="1">
    <name type="scientific">marine sediment metagenome</name>
    <dbReference type="NCBI Taxonomy" id="412755"/>
    <lineage>
        <taxon>unclassified sequences</taxon>
        <taxon>metagenomes</taxon>
        <taxon>ecological metagenomes</taxon>
    </lineage>
</organism>
<gene>
    <name evidence="1" type="ORF">S03H2_62640</name>
</gene>
<name>X1JJZ1_9ZZZZ</name>
<evidence type="ECO:0000313" key="1">
    <source>
        <dbReference type="EMBL" id="GAH78599.1"/>
    </source>
</evidence>
<dbReference type="AlphaFoldDB" id="X1JJZ1"/>
<reference evidence="1" key="1">
    <citation type="journal article" date="2014" name="Front. Microbiol.">
        <title>High frequency of phylogenetically diverse reductive dehalogenase-homologous genes in deep subseafloor sedimentary metagenomes.</title>
        <authorList>
            <person name="Kawai M."/>
            <person name="Futagami T."/>
            <person name="Toyoda A."/>
            <person name="Takaki Y."/>
            <person name="Nishi S."/>
            <person name="Hori S."/>
            <person name="Arai W."/>
            <person name="Tsubouchi T."/>
            <person name="Morono Y."/>
            <person name="Uchiyama I."/>
            <person name="Ito T."/>
            <person name="Fujiyama A."/>
            <person name="Inagaki F."/>
            <person name="Takami H."/>
        </authorList>
    </citation>
    <scope>NUCLEOTIDE SEQUENCE</scope>
    <source>
        <strain evidence="1">Expedition CK06-06</strain>
    </source>
</reference>
<accession>X1JJZ1</accession>
<dbReference type="EMBL" id="BARU01040525">
    <property type="protein sequence ID" value="GAH78599.1"/>
    <property type="molecule type" value="Genomic_DNA"/>
</dbReference>
<protein>
    <submittedName>
        <fullName evidence="1">Uncharacterized protein</fullName>
    </submittedName>
</protein>
<proteinExistence type="predicted"/>
<sequence length="69" mass="7954">MPYPKWDARRGKLTIKRVLRSVIKANSGEMPVEDLLDHMSKQGYLKEALRRSLEVLDVEVVDGKARFRG</sequence>